<dbReference type="PANTHER" id="PTHR42878:SF15">
    <property type="entry name" value="BACTERIOPHYTOCHROME"/>
    <property type="match status" value="1"/>
</dbReference>
<proteinExistence type="predicted"/>
<dbReference type="Pfam" id="PF00989">
    <property type="entry name" value="PAS"/>
    <property type="match status" value="1"/>
</dbReference>
<dbReference type="OrthoDB" id="9797588at2"/>
<keyword evidence="3" id="KW-0808">Transferase</keyword>
<keyword evidence="9" id="KW-1185">Reference proteome</keyword>
<accession>B9LZL0</accession>
<dbReference type="GO" id="GO:0006355">
    <property type="term" value="P:regulation of DNA-templated transcription"/>
    <property type="evidence" value="ECO:0007669"/>
    <property type="project" value="InterPro"/>
</dbReference>
<feature type="domain" description="PAS" evidence="6">
    <location>
        <begin position="288"/>
        <end position="360"/>
    </location>
</feature>
<organism evidence="8 9">
    <name type="scientific">Geotalea daltonii (strain DSM 22248 / JCM 15807 / FRC-32)</name>
    <name type="common">Geobacter daltonii</name>
    <dbReference type="NCBI Taxonomy" id="316067"/>
    <lineage>
        <taxon>Bacteria</taxon>
        <taxon>Pseudomonadati</taxon>
        <taxon>Thermodesulfobacteriota</taxon>
        <taxon>Desulfuromonadia</taxon>
        <taxon>Geobacterales</taxon>
        <taxon>Geobacteraceae</taxon>
        <taxon>Geotalea</taxon>
    </lineage>
</organism>
<dbReference type="AlphaFoldDB" id="B9LZL0"/>
<reference evidence="8 9" key="1">
    <citation type="submission" date="2009-01" db="EMBL/GenBank/DDBJ databases">
        <title>Complete sequence of Geobacter sp. FRC-32.</title>
        <authorList>
            <consortium name="US DOE Joint Genome Institute"/>
            <person name="Lucas S."/>
            <person name="Copeland A."/>
            <person name="Lapidus A."/>
            <person name="Glavina del Rio T."/>
            <person name="Dalin E."/>
            <person name="Tice H."/>
            <person name="Bruce D."/>
            <person name="Goodwin L."/>
            <person name="Pitluck S."/>
            <person name="Saunders E."/>
            <person name="Brettin T."/>
            <person name="Detter J.C."/>
            <person name="Han C."/>
            <person name="Larimer F."/>
            <person name="Land M."/>
            <person name="Hauser L."/>
            <person name="Kyrpides N."/>
            <person name="Ovchinnikova G."/>
            <person name="Kostka J."/>
            <person name="Richardson P."/>
        </authorList>
    </citation>
    <scope>NUCLEOTIDE SEQUENCE [LARGE SCALE GENOMIC DNA]</scope>
    <source>
        <strain evidence="9">DSM 22248 / JCM 15807 / FRC-32</strain>
    </source>
</reference>
<dbReference type="PROSITE" id="PS50885">
    <property type="entry name" value="HAMP"/>
    <property type="match status" value="1"/>
</dbReference>
<dbReference type="SMART" id="SM00304">
    <property type="entry name" value="HAMP"/>
    <property type="match status" value="1"/>
</dbReference>
<name>B9LZL0_GEODF</name>
<dbReference type="Proteomes" id="UP000007721">
    <property type="component" value="Chromosome"/>
</dbReference>
<evidence type="ECO:0000256" key="4">
    <source>
        <dbReference type="ARBA" id="ARBA00022777"/>
    </source>
</evidence>
<dbReference type="InterPro" id="IPR000014">
    <property type="entry name" value="PAS"/>
</dbReference>
<evidence type="ECO:0000256" key="5">
    <source>
        <dbReference type="ARBA" id="ARBA00023136"/>
    </source>
</evidence>
<dbReference type="GO" id="GO:0016020">
    <property type="term" value="C:membrane"/>
    <property type="evidence" value="ECO:0007669"/>
    <property type="project" value="UniProtKB-SubCell"/>
</dbReference>
<evidence type="ECO:0000256" key="1">
    <source>
        <dbReference type="ARBA" id="ARBA00000085"/>
    </source>
</evidence>
<keyword evidence="5" id="KW-0472">Membrane</keyword>
<evidence type="ECO:0000259" key="6">
    <source>
        <dbReference type="PROSITE" id="PS50112"/>
    </source>
</evidence>
<dbReference type="PROSITE" id="PS50112">
    <property type="entry name" value="PAS"/>
    <property type="match status" value="1"/>
</dbReference>
<dbReference type="InterPro" id="IPR021796">
    <property type="entry name" value="Tll0287-like_dom"/>
</dbReference>
<sequence>MSRFGSLSINTKFNLIMSCLLIVLFLSASLLIYQRQRSLILKVAVDNARSIAKQIIETRDYISSVEHGEPEQNYALVPQVVATQIAARMTRDTKFYVRQVSLRYRNPGNRPDDYETEQLQKFSGKVVRENYRVVRAGGEESFRYMQSMIAEKSCLTCHGSYETAPQFIRERFPRGHYSYNYKLGEVIGAVSVTIPMSELYRDIGTNLKLDLIYRAIVFFIIIVIMAALLKRIIIRPIRMLSESITTVTRTDTFTPLPKTSNDEIGDLIGAFNDMMDELGRKTAQSRESEQRYREFIEVARSAVITFMTDGKIIITNQKAEELLGSSRLELLGENLFNFFLEGERLKQEVNLYLEEIRKGKRSAATIFHVVRSVAGGEHRVEVALSATQTDSQPMITAILRDGEGR</sequence>
<dbReference type="InterPro" id="IPR050351">
    <property type="entry name" value="BphY/WalK/GraS-like"/>
</dbReference>
<dbReference type="Gene3D" id="3.30.450.20">
    <property type="entry name" value="PAS domain"/>
    <property type="match status" value="1"/>
</dbReference>
<dbReference type="NCBIfam" id="TIGR00229">
    <property type="entry name" value="sensory_box"/>
    <property type="match status" value="1"/>
</dbReference>
<dbReference type="eggNOG" id="COG5000">
    <property type="taxonomic scope" value="Bacteria"/>
</dbReference>
<feature type="domain" description="HAMP" evidence="7">
    <location>
        <begin position="231"/>
        <end position="283"/>
    </location>
</feature>
<keyword evidence="4" id="KW-0418">Kinase</keyword>
<dbReference type="SUPFAM" id="SSF158472">
    <property type="entry name" value="HAMP domain-like"/>
    <property type="match status" value="1"/>
</dbReference>
<dbReference type="RefSeq" id="WP_012645553.1">
    <property type="nucleotide sequence ID" value="NC_011979.1"/>
</dbReference>
<dbReference type="EC" id="2.7.13.3" evidence="2"/>
<dbReference type="Gene3D" id="6.10.340.10">
    <property type="match status" value="1"/>
</dbReference>
<dbReference type="InterPro" id="IPR003660">
    <property type="entry name" value="HAMP_dom"/>
</dbReference>
<comment type="catalytic activity">
    <reaction evidence="1">
        <text>ATP + protein L-histidine = ADP + protein N-phospho-L-histidine.</text>
        <dbReference type="EC" id="2.7.13.3"/>
    </reaction>
</comment>
<dbReference type="GO" id="GO:0030295">
    <property type="term" value="F:protein kinase activator activity"/>
    <property type="evidence" value="ECO:0007669"/>
    <property type="project" value="TreeGrafter"/>
</dbReference>
<dbReference type="Pfam" id="PF11845">
    <property type="entry name" value="Tll0287-like"/>
    <property type="match status" value="1"/>
</dbReference>
<dbReference type="InterPro" id="IPR013767">
    <property type="entry name" value="PAS_fold"/>
</dbReference>
<evidence type="ECO:0000259" key="7">
    <source>
        <dbReference type="PROSITE" id="PS50885"/>
    </source>
</evidence>
<dbReference type="STRING" id="316067.Geob_0455"/>
<dbReference type="Pfam" id="PF00672">
    <property type="entry name" value="HAMP"/>
    <property type="match status" value="1"/>
</dbReference>
<dbReference type="InterPro" id="IPR035965">
    <property type="entry name" value="PAS-like_dom_sf"/>
</dbReference>
<dbReference type="GO" id="GO:0004673">
    <property type="term" value="F:protein histidine kinase activity"/>
    <property type="evidence" value="ECO:0007669"/>
    <property type="project" value="UniProtKB-EC"/>
</dbReference>
<dbReference type="EMBL" id="CP001390">
    <property type="protein sequence ID" value="ACM18824.1"/>
    <property type="molecule type" value="Genomic_DNA"/>
</dbReference>
<dbReference type="CDD" id="cd06225">
    <property type="entry name" value="HAMP"/>
    <property type="match status" value="1"/>
</dbReference>
<evidence type="ECO:0000313" key="8">
    <source>
        <dbReference type="EMBL" id="ACM18824.1"/>
    </source>
</evidence>
<dbReference type="SUPFAM" id="SSF55785">
    <property type="entry name" value="PYP-like sensor domain (PAS domain)"/>
    <property type="match status" value="1"/>
</dbReference>
<evidence type="ECO:0000256" key="2">
    <source>
        <dbReference type="ARBA" id="ARBA00012438"/>
    </source>
</evidence>
<gene>
    <name evidence="8" type="ordered locus">Geob_0455</name>
</gene>
<dbReference type="PANTHER" id="PTHR42878">
    <property type="entry name" value="TWO-COMPONENT HISTIDINE KINASE"/>
    <property type="match status" value="1"/>
</dbReference>
<evidence type="ECO:0000313" key="9">
    <source>
        <dbReference type="Proteomes" id="UP000007721"/>
    </source>
</evidence>
<protein>
    <recommendedName>
        <fullName evidence="2">histidine kinase</fullName>
        <ecNumber evidence="2">2.7.13.3</ecNumber>
    </recommendedName>
</protein>
<dbReference type="HOGENOM" id="CLU_658503_0_0_7"/>
<dbReference type="GO" id="GO:0000156">
    <property type="term" value="F:phosphorelay response regulator activity"/>
    <property type="evidence" value="ECO:0007669"/>
    <property type="project" value="TreeGrafter"/>
</dbReference>
<evidence type="ECO:0000256" key="3">
    <source>
        <dbReference type="ARBA" id="ARBA00022679"/>
    </source>
</evidence>
<dbReference type="CDD" id="cd00130">
    <property type="entry name" value="PAS"/>
    <property type="match status" value="1"/>
</dbReference>
<dbReference type="SMART" id="SM00091">
    <property type="entry name" value="PAS"/>
    <property type="match status" value="1"/>
</dbReference>
<dbReference type="KEGG" id="geo:Geob_0455"/>
<dbReference type="GO" id="GO:0007234">
    <property type="term" value="P:osmosensory signaling via phosphorelay pathway"/>
    <property type="evidence" value="ECO:0007669"/>
    <property type="project" value="TreeGrafter"/>
</dbReference>